<evidence type="ECO:0000256" key="2">
    <source>
        <dbReference type="ARBA" id="ARBA00010095"/>
    </source>
</evidence>
<evidence type="ECO:0000256" key="1">
    <source>
        <dbReference type="ARBA" id="ARBA00004141"/>
    </source>
</evidence>
<evidence type="ECO:0000313" key="7">
    <source>
        <dbReference type="EMBL" id="KAF9418971.1"/>
    </source>
</evidence>
<keyword evidence="5 6" id="KW-0472">Membrane</keyword>
<evidence type="ECO:0000256" key="6">
    <source>
        <dbReference type="SAM" id="Phobius"/>
    </source>
</evidence>
<proteinExistence type="inferred from homology"/>
<gene>
    <name evidence="7" type="ORF">HW555_004298</name>
</gene>
<name>A0A835L8F4_SPOEX</name>
<keyword evidence="3 6" id="KW-0812">Transmembrane</keyword>
<sequence>ETLLFSLTLIDSGGILFLLVYYIITLSDLECDYLNAQECCEKLNYWMLPKYIAHSFITVLLLLHGQLLLFVFNLPLFIWLTFEYFTVPRGNLGAYDPAEILNRGQLRKHLKDVMINVGFYLVSFFIYLYCFILALLKGDPLQRSADDQIMAEEPVIPSSFNVSDEFDPVDETVRCEKLDIPIHLAAFLRKKELNRDFQQIIQDQSLLEKVTANYVIVKKILSFLPWQDKLVCKNVCSMWRSAVNTLQKEQIGPADFAISLRLCHIKTGVKLVQSDVFYTEPLVAIVFGNVGGFGVTYKCETLLSCPCDPPCEKSHYLVDLVDNLVVAPKKCMLAVKACDTSFMPIKNSKTHHLTVGRKLCRISGFIGGIYIPVIPNVNFQIINIKSVRDIKRVFMKTIDKLAETHYIKGALVFVNGSFILHSVDDIVFLNYLKEVQPNVPYALGGCIVEDTVSDRDDMNIMIEGVNTGKDLVTENIVSIGLFSVPKSFIDAPTENGCNFDMFSLILESSDWSKAKIQSAINEFAKKVPHFERSVVIKMSCVGRDNKHDYEQEFFRAAFPNTRLAGCYGNGELGINHPERLKPEGFTSVKRHRADPGPAFGIMYSYSTIFVYIGWGNIVTPAQST</sequence>
<evidence type="ECO:0000256" key="3">
    <source>
        <dbReference type="ARBA" id="ARBA00022692"/>
    </source>
</evidence>
<dbReference type="PANTHER" id="PTHR12290">
    <property type="entry name" value="CORNICHON-RELATED"/>
    <property type="match status" value="1"/>
</dbReference>
<dbReference type="Proteomes" id="UP000648187">
    <property type="component" value="Unassembled WGS sequence"/>
</dbReference>
<feature type="non-terminal residue" evidence="7">
    <location>
        <position position="624"/>
    </location>
</feature>
<dbReference type="SUPFAM" id="SSF81383">
    <property type="entry name" value="F-box domain"/>
    <property type="match status" value="1"/>
</dbReference>
<dbReference type="InterPro" id="IPR003377">
    <property type="entry name" value="Cornichon"/>
</dbReference>
<dbReference type="GO" id="GO:0016020">
    <property type="term" value="C:membrane"/>
    <property type="evidence" value="ECO:0007669"/>
    <property type="project" value="UniProtKB-SubCell"/>
</dbReference>
<accession>A0A835L8F4</accession>
<dbReference type="InterPro" id="IPR036047">
    <property type="entry name" value="F-box-like_dom_sf"/>
</dbReference>
<dbReference type="GO" id="GO:0016192">
    <property type="term" value="P:vesicle-mediated transport"/>
    <property type="evidence" value="ECO:0007669"/>
    <property type="project" value="InterPro"/>
</dbReference>
<keyword evidence="8" id="KW-1185">Reference proteome</keyword>
<dbReference type="AlphaFoldDB" id="A0A835L8F4"/>
<evidence type="ECO:0000256" key="5">
    <source>
        <dbReference type="ARBA" id="ARBA00023136"/>
    </source>
</evidence>
<feature type="transmembrane region" description="Helical" evidence="6">
    <location>
        <begin position="51"/>
        <end position="80"/>
    </location>
</feature>
<evidence type="ECO:0000313" key="8">
    <source>
        <dbReference type="Proteomes" id="UP000648187"/>
    </source>
</evidence>
<protein>
    <recommendedName>
        <fullName evidence="9">F-box domain-containing protein</fullName>
    </recommendedName>
</protein>
<comment type="similarity">
    <text evidence="2">Belongs to the cornichon family.</text>
</comment>
<feature type="transmembrane region" description="Helical" evidence="6">
    <location>
        <begin position="113"/>
        <end position="136"/>
    </location>
</feature>
<comment type="subcellular location">
    <subcellularLocation>
        <location evidence="1">Membrane</location>
        <topology evidence="1">Multi-pass membrane protein</topology>
    </subcellularLocation>
</comment>
<evidence type="ECO:0008006" key="9">
    <source>
        <dbReference type="Google" id="ProtNLM"/>
    </source>
</evidence>
<organism evidence="7 8">
    <name type="scientific">Spodoptera exigua</name>
    <name type="common">Beet armyworm</name>
    <name type="synonym">Noctua fulgens</name>
    <dbReference type="NCBI Taxonomy" id="7107"/>
    <lineage>
        <taxon>Eukaryota</taxon>
        <taxon>Metazoa</taxon>
        <taxon>Ecdysozoa</taxon>
        <taxon>Arthropoda</taxon>
        <taxon>Hexapoda</taxon>
        <taxon>Insecta</taxon>
        <taxon>Pterygota</taxon>
        <taxon>Neoptera</taxon>
        <taxon>Endopterygota</taxon>
        <taxon>Lepidoptera</taxon>
        <taxon>Glossata</taxon>
        <taxon>Ditrysia</taxon>
        <taxon>Noctuoidea</taxon>
        <taxon>Noctuidae</taxon>
        <taxon>Amphipyrinae</taxon>
        <taxon>Spodoptera</taxon>
    </lineage>
</organism>
<dbReference type="SMART" id="SM01398">
    <property type="entry name" value="Cornichon"/>
    <property type="match status" value="1"/>
</dbReference>
<feature type="transmembrane region" description="Helical" evidence="6">
    <location>
        <begin position="7"/>
        <end position="24"/>
    </location>
</feature>
<evidence type="ECO:0000256" key="4">
    <source>
        <dbReference type="ARBA" id="ARBA00022989"/>
    </source>
</evidence>
<dbReference type="EMBL" id="JACKWZ010000048">
    <property type="protein sequence ID" value="KAF9418971.1"/>
    <property type="molecule type" value="Genomic_DNA"/>
</dbReference>
<comment type="caution">
    <text evidence="7">The sequence shown here is derived from an EMBL/GenBank/DDBJ whole genome shotgun (WGS) entry which is preliminary data.</text>
</comment>
<reference evidence="7" key="1">
    <citation type="submission" date="2020-08" db="EMBL/GenBank/DDBJ databases">
        <title>Spodoptera exigua strain:BAW_Kor-Di-RS1 Genome sequencing and assembly.</title>
        <authorList>
            <person name="Kim J."/>
            <person name="Nam H.Y."/>
            <person name="Kwon M."/>
            <person name="Choi J.H."/>
            <person name="Cho S.R."/>
            <person name="Kim G.-H."/>
        </authorList>
    </citation>
    <scope>NUCLEOTIDE SEQUENCE</scope>
    <source>
        <strain evidence="7">BAW_Kor-Di-RS1</strain>
        <tissue evidence="7">Whole-body</tissue>
    </source>
</reference>
<dbReference type="Pfam" id="PF03311">
    <property type="entry name" value="Cornichon"/>
    <property type="match status" value="1"/>
</dbReference>
<keyword evidence="4 6" id="KW-1133">Transmembrane helix</keyword>